<feature type="chain" id="PRO_5010026892" evidence="2">
    <location>
        <begin position="36"/>
        <end position="136"/>
    </location>
</feature>
<proteinExistence type="predicted"/>
<protein>
    <submittedName>
        <fullName evidence="3">Uncharacterized protein</fullName>
    </submittedName>
</protein>
<dbReference type="EnsemblPlants" id="OMERI03G19910.1">
    <property type="protein sequence ID" value="OMERI03G19910.1"/>
    <property type="gene ID" value="OMERI03G19910"/>
</dbReference>
<accession>A0A0E0D2C9</accession>
<feature type="compositionally biased region" description="Low complexity" evidence="1">
    <location>
        <begin position="72"/>
        <end position="81"/>
    </location>
</feature>
<sequence length="136" mass="13332">MISVCHTRTRGHTLGRAPLLILHLSLPFRLHLTCARLAPIASASAPSTGGAPPAAAPSSSVACGPWPLSSPALGGSASGAGELTGDPPGPGGKGGGSLCPLESLVQITPTPLPVLSRTDLGGGAEASVVECERRSG</sequence>
<dbReference type="Gramene" id="OMERI03G19920.1">
    <property type="protein sequence ID" value="OMERI03G19920.1"/>
    <property type="gene ID" value="OMERI03G19920"/>
</dbReference>
<dbReference type="Gramene" id="OMERI03G19910.1">
    <property type="protein sequence ID" value="OMERI03G19910.1"/>
    <property type="gene ID" value="OMERI03G19910"/>
</dbReference>
<feature type="region of interest" description="Disordered" evidence="1">
    <location>
        <begin position="43"/>
        <end position="62"/>
    </location>
</feature>
<evidence type="ECO:0000256" key="2">
    <source>
        <dbReference type="SAM" id="SignalP"/>
    </source>
</evidence>
<evidence type="ECO:0000256" key="1">
    <source>
        <dbReference type="SAM" id="MobiDB-lite"/>
    </source>
</evidence>
<evidence type="ECO:0000313" key="3">
    <source>
        <dbReference type="EnsemblPlants" id="OMERI03G19920.1"/>
    </source>
</evidence>
<dbReference type="Proteomes" id="UP000008021">
    <property type="component" value="Chromosome 3"/>
</dbReference>
<feature type="signal peptide" evidence="2">
    <location>
        <begin position="1"/>
        <end position="35"/>
    </location>
</feature>
<feature type="region of interest" description="Disordered" evidence="1">
    <location>
        <begin position="72"/>
        <end position="136"/>
    </location>
</feature>
<keyword evidence="2" id="KW-0732">Signal</keyword>
<dbReference type="AlphaFoldDB" id="A0A0E0D2C9"/>
<reference evidence="3" key="2">
    <citation type="submission" date="2018-05" db="EMBL/GenBank/DDBJ databases">
        <title>OmerRS3 (Oryza meridionalis Reference Sequence Version 3).</title>
        <authorList>
            <person name="Zhang J."/>
            <person name="Kudrna D."/>
            <person name="Lee S."/>
            <person name="Talag J."/>
            <person name="Welchert J."/>
            <person name="Wing R.A."/>
        </authorList>
    </citation>
    <scope>NUCLEOTIDE SEQUENCE [LARGE SCALE GENOMIC DNA]</scope>
    <source>
        <strain evidence="3">OR44</strain>
    </source>
</reference>
<dbReference type="HOGENOM" id="CLU_155505_0_0_1"/>
<keyword evidence="4" id="KW-1185">Reference proteome</keyword>
<organism evidence="3">
    <name type="scientific">Oryza meridionalis</name>
    <dbReference type="NCBI Taxonomy" id="40149"/>
    <lineage>
        <taxon>Eukaryota</taxon>
        <taxon>Viridiplantae</taxon>
        <taxon>Streptophyta</taxon>
        <taxon>Embryophyta</taxon>
        <taxon>Tracheophyta</taxon>
        <taxon>Spermatophyta</taxon>
        <taxon>Magnoliopsida</taxon>
        <taxon>Liliopsida</taxon>
        <taxon>Poales</taxon>
        <taxon>Poaceae</taxon>
        <taxon>BOP clade</taxon>
        <taxon>Oryzoideae</taxon>
        <taxon>Oryzeae</taxon>
        <taxon>Oryzinae</taxon>
        <taxon>Oryza</taxon>
    </lineage>
</organism>
<dbReference type="EnsemblPlants" id="OMERI03G19920.1">
    <property type="protein sequence ID" value="OMERI03G19920.1"/>
    <property type="gene ID" value="OMERI03G19920"/>
</dbReference>
<evidence type="ECO:0000313" key="4">
    <source>
        <dbReference type="Proteomes" id="UP000008021"/>
    </source>
</evidence>
<reference evidence="3" key="1">
    <citation type="submission" date="2015-04" db="UniProtKB">
        <authorList>
            <consortium name="EnsemblPlants"/>
        </authorList>
    </citation>
    <scope>IDENTIFICATION</scope>
</reference>
<name>A0A0E0D2C9_9ORYZ</name>